<keyword evidence="3" id="KW-0732">Signal</keyword>
<feature type="signal peptide" evidence="3">
    <location>
        <begin position="1"/>
        <end position="24"/>
    </location>
</feature>
<evidence type="ECO:0000256" key="2">
    <source>
        <dbReference type="SAM" id="Phobius"/>
    </source>
</evidence>
<dbReference type="AlphaFoldDB" id="A0A7W8FWU0"/>
<feature type="compositionally biased region" description="Acidic residues" evidence="1">
    <location>
        <begin position="342"/>
        <end position="369"/>
    </location>
</feature>
<keyword evidence="5" id="KW-1185">Reference proteome</keyword>
<organism evidence="4 5">
    <name type="scientific">Catenisphaera adipataccumulans</name>
    <dbReference type="NCBI Taxonomy" id="700500"/>
    <lineage>
        <taxon>Bacteria</taxon>
        <taxon>Bacillati</taxon>
        <taxon>Bacillota</taxon>
        <taxon>Erysipelotrichia</taxon>
        <taxon>Erysipelotrichales</taxon>
        <taxon>Erysipelotrichaceae</taxon>
        <taxon>Catenisphaera</taxon>
    </lineage>
</organism>
<dbReference type="RefSeq" id="WP_183328101.1">
    <property type="nucleotide sequence ID" value="NZ_JACHHK010000003.1"/>
</dbReference>
<gene>
    <name evidence="4" type="ORF">HNQ47_000970</name>
</gene>
<name>A0A7W8FWU0_9FIRM</name>
<reference evidence="4 5" key="1">
    <citation type="submission" date="2020-08" db="EMBL/GenBank/DDBJ databases">
        <title>Genomic Encyclopedia of Type Strains, Phase IV (KMG-IV): sequencing the most valuable type-strain genomes for metagenomic binning, comparative biology and taxonomic classification.</title>
        <authorList>
            <person name="Goeker M."/>
        </authorList>
    </citation>
    <scope>NUCLEOTIDE SEQUENCE [LARGE SCALE GENOMIC DNA]</scope>
    <source>
        <strain evidence="4 5">DSM 25799</strain>
    </source>
</reference>
<feature type="chain" id="PRO_5030764830" evidence="3">
    <location>
        <begin position="25"/>
        <end position="428"/>
    </location>
</feature>
<dbReference type="EMBL" id="JACHHK010000003">
    <property type="protein sequence ID" value="MBB5182950.1"/>
    <property type="molecule type" value="Genomic_DNA"/>
</dbReference>
<evidence type="ECO:0000313" key="5">
    <source>
        <dbReference type="Proteomes" id="UP000539953"/>
    </source>
</evidence>
<sequence>MKKVIYSLLFLFCGMFFFATGVQAEETSVTQAGDATSLATAVANGGTVQMTNDITASITVVNNTILDLNGFTLTNSTDTDTITVNSGASFTLEDTSTAQTGTVENTSNGYAAIFNNGTTTIESGTVTRANTDDNTYYTIVNHGTMSITGGTISATGSTISSLVENGYYSYNSNGNSRTGYVSSVNSAQPTLIISGGTFKGGRYLKNDDGGDLTITGGTFTGGGEGALLNWNKTTITGGTFSAVDGKSLILNNGTGESPDLGSLTITGGTFTSDDAPIITTTTDSVSSSVVITGGTFNGDLVDYDSVANRISSFTVTGGTFTSISDEVMNAENFRYLVTEQSTTEDDSDTEEDTDSEDTTDSQETEDSSESTETSTTEDSTKQQKTEKTEAKQAASSGVQTGTDTGWMMWMIGVLAALSTMFLMKKETV</sequence>
<comment type="caution">
    <text evidence="4">The sequence shown here is derived from an EMBL/GenBank/DDBJ whole genome shotgun (WGS) entry which is preliminary data.</text>
</comment>
<proteinExistence type="predicted"/>
<evidence type="ECO:0000313" key="4">
    <source>
        <dbReference type="EMBL" id="MBB5182950.1"/>
    </source>
</evidence>
<keyword evidence="2" id="KW-0472">Membrane</keyword>
<keyword evidence="2" id="KW-1133">Transmembrane helix</keyword>
<dbReference type="Proteomes" id="UP000539953">
    <property type="component" value="Unassembled WGS sequence"/>
</dbReference>
<feature type="region of interest" description="Disordered" evidence="1">
    <location>
        <begin position="339"/>
        <end position="402"/>
    </location>
</feature>
<feature type="compositionally biased region" description="Basic and acidic residues" evidence="1">
    <location>
        <begin position="378"/>
        <end position="390"/>
    </location>
</feature>
<accession>A0A7W8FWU0</accession>
<evidence type="ECO:0000256" key="3">
    <source>
        <dbReference type="SAM" id="SignalP"/>
    </source>
</evidence>
<keyword evidence="2" id="KW-0812">Transmembrane</keyword>
<evidence type="ECO:0000256" key="1">
    <source>
        <dbReference type="SAM" id="MobiDB-lite"/>
    </source>
</evidence>
<feature type="transmembrane region" description="Helical" evidence="2">
    <location>
        <begin position="406"/>
        <end position="423"/>
    </location>
</feature>
<protein>
    <submittedName>
        <fullName evidence="4">Uncharacterized protein</fullName>
    </submittedName>
</protein>
<feature type="compositionally biased region" description="Polar residues" evidence="1">
    <location>
        <begin position="393"/>
        <end position="402"/>
    </location>
</feature>